<organism evidence="5 6">
    <name type="scientific">Caldanaerobacter subterraneus</name>
    <dbReference type="NCBI Taxonomy" id="911092"/>
    <lineage>
        <taxon>Bacteria</taxon>
        <taxon>Bacillati</taxon>
        <taxon>Bacillota</taxon>
        <taxon>Clostridia</taxon>
        <taxon>Thermoanaerobacterales</taxon>
        <taxon>Thermoanaerobacteraceae</taxon>
        <taxon>Caldanaerobacter</taxon>
    </lineage>
</organism>
<evidence type="ECO:0000313" key="5">
    <source>
        <dbReference type="EMBL" id="HBT48511.1"/>
    </source>
</evidence>
<keyword evidence="3" id="KW-0804">Transcription</keyword>
<feature type="domain" description="HTH gntR-type" evidence="4">
    <location>
        <begin position="25"/>
        <end position="93"/>
    </location>
</feature>
<gene>
    <name evidence="5" type="ORF">DEA61_01345</name>
</gene>
<dbReference type="AlphaFoldDB" id="A0A357VLK7"/>
<evidence type="ECO:0000259" key="4">
    <source>
        <dbReference type="PROSITE" id="PS50949"/>
    </source>
</evidence>
<dbReference type="InterPro" id="IPR011663">
    <property type="entry name" value="UTRA"/>
</dbReference>
<dbReference type="InterPro" id="IPR050679">
    <property type="entry name" value="Bact_HTH_transcr_reg"/>
</dbReference>
<dbReference type="Gene3D" id="1.10.10.10">
    <property type="entry name" value="Winged helix-like DNA-binding domain superfamily/Winged helix DNA-binding domain"/>
    <property type="match status" value="1"/>
</dbReference>
<dbReference type="EMBL" id="DOLB01000030">
    <property type="protein sequence ID" value="HBT48511.1"/>
    <property type="molecule type" value="Genomic_DNA"/>
</dbReference>
<dbReference type="SMART" id="SM00866">
    <property type="entry name" value="UTRA"/>
    <property type="match status" value="1"/>
</dbReference>
<dbReference type="InterPro" id="IPR000524">
    <property type="entry name" value="Tscrpt_reg_HTH_GntR"/>
</dbReference>
<evidence type="ECO:0000256" key="3">
    <source>
        <dbReference type="ARBA" id="ARBA00023163"/>
    </source>
</evidence>
<keyword evidence="2" id="KW-0238">DNA-binding</keyword>
<reference evidence="5 6" key="1">
    <citation type="journal article" date="2018" name="Nat. Biotechnol.">
        <title>A standardized bacterial taxonomy based on genome phylogeny substantially revises the tree of life.</title>
        <authorList>
            <person name="Parks D.H."/>
            <person name="Chuvochina M."/>
            <person name="Waite D.W."/>
            <person name="Rinke C."/>
            <person name="Skarshewski A."/>
            <person name="Chaumeil P.A."/>
            <person name="Hugenholtz P."/>
        </authorList>
    </citation>
    <scope>NUCLEOTIDE SEQUENCE [LARGE SCALE GENOMIC DNA]</scope>
    <source>
        <strain evidence="5">UBA12544</strain>
    </source>
</reference>
<comment type="caution">
    <text evidence="5">The sequence shown here is derived from an EMBL/GenBank/DDBJ whole genome shotgun (WGS) entry which is preliminary data.</text>
</comment>
<dbReference type="Proteomes" id="UP000264445">
    <property type="component" value="Unassembled WGS sequence"/>
</dbReference>
<dbReference type="PANTHER" id="PTHR44846">
    <property type="entry name" value="MANNOSYL-D-GLYCERATE TRANSPORT/METABOLISM SYSTEM REPRESSOR MNGR-RELATED"/>
    <property type="match status" value="1"/>
</dbReference>
<dbReference type="GO" id="GO:0045892">
    <property type="term" value="P:negative regulation of DNA-templated transcription"/>
    <property type="evidence" value="ECO:0007669"/>
    <property type="project" value="TreeGrafter"/>
</dbReference>
<evidence type="ECO:0000256" key="1">
    <source>
        <dbReference type="ARBA" id="ARBA00023015"/>
    </source>
</evidence>
<dbReference type="Pfam" id="PF07702">
    <property type="entry name" value="UTRA"/>
    <property type="match status" value="1"/>
</dbReference>
<dbReference type="Pfam" id="PF00392">
    <property type="entry name" value="GntR"/>
    <property type="match status" value="1"/>
</dbReference>
<dbReference type="PANTHER" id="PTHR44846:SF1">
    <property type="entry name" value="MANNOSYL-D-GLYCERATE TRANSPORT_METABOLISM SYSTEM REPRESSOR MNGR-RELATED"/>
    <property type="match status" value="1"/>
</dbReference>
<evidence type="ECO:0000313" key="6">
    <source>
        <dbReference type="Proteomes" id="UP000264445"/>
    </source>
</evidence>
<dbReference type="PRINTS" id="PR00035">
    <property type="entry name" value="HTHGNTR"/>
</dbReference>
<sequence>MGVRYYMQNRFSKETREEFPIRISMPLYMQLYNILRQMIMDQTLKPGDMLPTESELMKQYKVSRITVRQAINLLVQEGLVFRKSGKGTFVSPISKINQQLGTLRSFTEEIRMLGFTPGVILHRHNWITADQEIAEKLGINVGDLVLEVIRIRLANDIKISVNYSYFPEKYGRLLENEVASLSLYEVIEKRIGMISKAFQTISAHVANKEEATLLGIKYGSPLLRVERVTYLTNNDIVEFVKANFLANLYRFCITLMK</sequence>
<name>A0A357VLK7_9THEO</name>
<dbReference type="SUPFAM" id="SSF46785">
    <property type="entry name" value="Winged helix' DNA-binding domain"/>
    <property type="match status" value="1"/>
</dbReference>
<keyword evidence="1" id="KW-0805">Transcription regulation</keyword>
<dbReference type="InterPro" id="IPR036390">
    <property type="entry name" value="WH_DNA-bd_sf"/>
</dbReference>
<dbReference type="Gene3D" id="3.40.1410.10">
    <property type="entry name" value="Chorismate lyase-like"/>
    <property type="match status" value="1"/>
</dbReference>
<dbReference type="PROSITE" id="PS50949">
    <property type="entry name" value="HTH_GNTR"/>
    <property type="match status" value="1"/>
</dbReference>
<dbReference type="InterPro" id="IPR036388">
    <property type="entry name" value="WH-like_DNA-bd_sf"/>
</dbReference>
<dbReference type="SUPFAM" id="SSF64288">
    <property type="entry name" value="Chorismate lyase-like"/>
    <property type="match status" value="1"/>
</dbReference>
<protein>
    <submittedName>
        <fullName evidence="5">Phosphonate metabolism transcriptional regulator PhnF</fullName>
    </submittedName>
</protein>
<dbReference type="CDD" id="cd07377">
    <property type="entry name" value="WHTH_GntR"/>
    <property type="match status" value="1"/>
</dbReference>
<dbReference type="GO" id="GO:0003677">
    <property type="term" value="F:DNA binding"/>
    <property type="evidence" value="ECO:0007669"/>
    <property type="project" value="UniProtKB-KW"/>
</dbReference>
<proteinExistence type="predicted"/>
<dbReference type="InterPro" id="IPR028978">
    <property type="entry name" value="Chorismate_lyase_/UTRA_dom_sf"/>
</dbReference>
<accession>A0A357VLK7</accession>
<dbReference type="SMART" id="SM00345">
    <property type="entry name" value="HTH_GNTR"/>
    <property type="match status" value="1"/>
</dbReference>
<dbReference type="FunFam" id="1.10.10.10:FF:000079">
    <property type="entry name" value="GntR family transcriptional regulator"/>
    <property type="match status" value="1"/>
</dbReference>
<evidence type="ECO:0000256" key="2">
    <source>
        <dbReference type="ARBA" id="ARBA00023125"/>
    </source>
</evidence>
<dbReference type="GO" id="GO:0003700">
    <property type="term" value="F:DNA-binding transcription factor activity"/>
    <property type="evidence" value="ECO:0007669"/>
    <property type="project" value="InterPro"/>
</dbReference>